<proteinExistence type="predicted"/>
<organism evidence="1 2">
    <name type="scientific">Botryotinia fuckeliana (strain T4)</name>
    <name type="common">Noble rot fungus</name>
    <name type="synonym">Botrytis cinerea</name>
    <dbReference type="NCBI Taxonomy" id="999810"/>
    <lineage>
        <taxon>Eukaryota</taxon>
        <taxon>Fungi</taxon>
        <taxon>Dikarya</taxon>
        <taxon>Ascomycota</taxon>
        <taxon>Pezizomycotina</taxon>
        <taxon>Leotiomycetes</taxon>
        <taxon>Helotiales</taxon>
        <taxon>Sclerotiniaceae</taxon>
        <taxon>Botrytis</taxon>
    </lineage>
</organism>
<evidence type="ECO:0000313" key="1">
    <source>
        <dbReference type="EMBL" id="CCD52995.1"/>
    </source>
</evidence>
<protein>
    <submittedName>
        <fullName evidence="1">Uncharacterized protein</fullName>
    </submittedName>
</protein>
<dbReference type="Proteomes" id="UP000008177">
    <property type="component" value="Unplaced contigs"/>
</dbReference>
<gene>
    <name evidence="1" type="ORF">BofuT4_P139190.1</name>
</gene>
<dbReference type="InParanoid" id="G2YMZ7"/>
<reference evidence="2" key="1">
    <citation type="journal article" date="2011" name="PLoS Genet.">
        <title>Genomic analysis of the necrotrophic fungal pathogens Sclerotinia sclerotiorum and Botrytis cinerea.</title>
        <authorList>
            <person name="Amselem J."/>
            <person name="Cuomo C.A."/>
            <person name="van Kan J.A."/>
            <person name="Viaud M."/>
            <person name="Benito E.P."/>
            <person name="Couloux A."/>
            <person name="Coutinho P.M."/>
            <person name="de Vries R.P."/>
            <person name="Dyer P.S."/>
            <person name="Fillinger S."/>
            <person name="Fournier E."/>
            <person name="Gout L."/>
            <person name="Hahn M."/>
            <person name="Kohn L."/>
            <person name="Lapalu N."/>
            <person name="Plummer K.M."/>
            <person name="Pradier J.M."/>
            <person name="Quevillon E."/>
            <person name="Sharon A."/>
            <person name="Simon A."/>
            <person name="ten Have A."/>
            <person name="Tudzynski B."/>
            <person name="Tudzynski P."/>
            <person name="Wincker P."/>
            <person name="Andrew M."/>
            <person name="Anthouard V."/>
            <person name="Beever R.E."/>
            <person name="Beffa R."/>
            <person name="Benoit I."/>
            <person name="Bouzid O."/>
            <person name="Brault B."/>
            <person name="Chen Z."/>
            <person name="Choquer M."/>
            <person name="Collemare J."/>
            <person name="Cotton P."/>
            <person name="Danchin E.G."/>
            <person name="Da Silva C."/>
            <person name="Gautier A."/>
            <person name="Giraud C."/>
            <person name="Giraud T."/>
            <person name="Gonzalez C."/>
            <person name="Grossetete S."/>
            <person name="Guldener U."/>
            <person name="Henrissat B."/>
            <person name="Howlett B.J."/>
            <person name="Kodira C."/>
            <person name="Kretschmer M."/>
            <person name="Lappartient A."/>
            <person name="Leroch M."/>
            <person name="Levis C."/>
            <person name="Mauceli E."/>
            <person name="Neuveglise C."/>
            <person name="Oeser B."/>
            <person name="Pearson M."/>
            <person name="Poulain J."/>
            <person name="Poussereau N."/>
            <person name="Quesneville H."/>
            <person name="Rascle C."/>
            <person name="Schumacher J."/>
            <person name="Segurens B."/>
            <person name="Sexton A."/>
            <person name="Silva E."/>
            <person name="Sirven C."/>
            <person name="Soanes D.M."/>
            <person name="Talbot N.J."/>
            <person name="Templeton M."/>
            <person name="Yandava C."/>
            <person name="Yarden O."/>
            <person name="Zeng Q."/>
            <person name="Rollins J.A."/>
            <person name="Lebrun M.H."/>
            <person name="Dickman M."/>
        </authorList>
    </citation>
    <scope>NUCLEOTIDE SEQUENCE [LARGE SCALE GENOMIC DNA]</scope>
    <source>
        <strain evidence="2">T4</strain>
    </source>
</reference>
<evidence type="ECO:0000313" key="2">
    <source>
        <dbReference type="Proteomes" id="UP000008177"/>
    </source>
</evidence>
<name>G2YMZ7_BOTF4</name>
<dbReference type="EMBL" id="FQ790345">
    <property type="protein sequence ID" value="CCD52995.1"/>
    <property type="molecule type" value="Genomic_DNA"/>
</dbReference>
<sequence>MIYMLTYFIPLPSSTPASYYILNISLPFPIYPSLGVFQPLPTSVFTFIAQDLSLSREAHQAINPHRNYHLILLSF</sequence>
<dbReference type="AlphaFoldDB" id="G2YMZ7"/>
<accession>G2YMZ7</accession>
<dbReference type="HOGENOM" id="CLU_2670802_0_0_1"/>